<dbReference type="AlphaFoldDB" id="A0A0E3LVX9"/>
<feature type="domain" description="4Fe-4S ferredoxin-type" evidence="2">
    <location>
        <begin position="299"/>
        <end position="328"/>
    </location>
</feature>
<evidence type="ECO:0000313" key="3">
    <source>
        <dbReference type="EMBL" id="AKB67801.1"/>
    </source>
</evidence>
<feature type="domain" description="4Fe-4S ferredoxin-type" evidence="2">
    <location>
        <begin position="176"/>
        <end position="206"/>
    </location>
</feature>
<dbReference type="RefSeq" id="WP_011032009.1">
    <property type="nucleotide sequence ID" value="NZ_CP009513.1"/>
</dbReference>
<feature type="domain" description="4Fe-4S ferredoxin-type" evidence="2">
    <location>
        <begin position="222"/>
        <end position="250"/>
    </location>
</feature>
<dbReference type="InterPro" id="IPR052977">
    <property type="entry name" value="Polyferredoxin-like_ET"/>
</dbReference>
<dbReference type="Gene3D" id="3.30.70.20">
    <property type="match status" value="3"/>
</dbReference>
<reference evidence="3 4" key="1">
    <citation type="submission" date="2014-07" db="EMBL/GenBank/DDBJ databases">
        <title>Methanogenic archaea and the global carbon cycle.</title>
        <authorList>
            <person name="Henriksen J.R."/>
            <person name="Luke J."/>
            <person name="Reinhart S."/>
            <person name="Benedict M.N."/>
            <person name="Youngblut N.D."/>
            <person name="Metcalf M.E."/>
            <person name="Whitaker R.J."/>
            <person name="Metcalf W.W."/>
        </authorList>
    </citation>
    <scope>NUCLEOTIDE SEQUENCE [LARGE SCALE GENOMIC DNA]</scope>
    <source>
        <strain evidence="3 4">LYC</strain>
    </source>
</reference>
<dbReference type="Pfam" id="PF12838">
    <property type="entry name" value="Fer4_7"/>
    <property type="match status" value="3"/>
</dbReference>
<feature type="domain" description="4Fe-4S ferredoxin-type" evidence="2">
    <location>
        <begin position="260"/>
        <end position="289"/>
    </location>
</feature>
<dbReference type="Gene3D" id="3.30.70.3270">
    <property type="match status" value="1"/>
</dbReference>
<feature type="domain" description="4Fe-4S ferredoxin-type" evidence="2">
    <location>
        <begin position="135"/>
        <end position="164"/>
    </location>
</feature>
<dbReference type="Proteomes" id="UP000033063">
    <property type="component" value="Chromosome"/>
</dbReference>
<feature type="domain" description="4Fe-4S ferredoxin-type" evidence="2">
    <location>
        <begin position="334"/>
        <end position="365"/>
    </location>
</feature>
<accession>A0A0E3LVX9</accession>
<proteinExistence type="predicted"/>
<gene>
    <name evidence="3" type="ORF">MSMAL_1258</name>
</gene>
<feature type="compositionally biased region" description="Acidic residues" evidence="1">
    <location>
        <begin position="47"/>
        <end position="57"/>
    </location>
</feature>
<dbReference type="PROSITE" id="PS51379">
    <property type="entry name" value="4FE4S_FER_2"/>
    <property type="match status" value="8"/>
</dbReference>
<dbReference type="EMBL" id="CP009513">
    <property type="protein sequence ID" value="AKB67801.1"/>
    <property type="molecule type" value="Genomic_DNA"/>
</dbReference>
<dbReference type="PANTHER" id="PTHR43193:SF2">
    <property type="entry name" value="POLYFERREDOXIN PROTEIN FWDF"/>
    <property type="match status" value="1"/>
</dbReference>
<dbReference type="HOGENOM" id="CLU_050974_0_0_2"/>
<dbReference type="GeneID" id="24850929"/>
<feature type="domain" description="4Fe-4S ferredoxin-type" evidence="2">
    <location>
        <begin position="96"/>
        <end position="125"/>
    </location>
</feature>
<evidence type="ECO:0000259" key="2">
    <source>
        <dbReference type="PROSITE" id="PS51379"/>
    </source>
</evidence>
<organism evidence="3 4">
    <name type="scientific">Methanosarcina mazei LYC</name>
    <dbReference type="NCBI Taxonomy" id="1434114"/>
    <lineage>
        <taxon>Archaea</taxon>
        <taxon>Methanobacteriati</taxon>
        <taxon>Methanobacteriota</taxon>
        <taxon>Stenosarchaea group</taxon>
        <taxon>Methanomicrobia</taxon>
        <taxon>Methanosarcinales</taxon>
        <taxon>Methanosarcinaceae</taxon>
        <taxon>Methanosarcina</taxon>
    </lineage>
</organism>
<name>A0A0E3LVX9_METMZ</name>
<dbReference type="GO" id="GO:0016491">
    <property type="term" value="F:oxidoreductase activity"/>
    <property type="evidence" value="ECO:0007669"/>
    <property type="project" value="UniProtKB-ARBA"/>
</dbReference>
<feature type="region of interest" description="Disordered" evidence="1">
    <location>
        <begin position="33"/>
        <end position="68"/>
    </location>
</feature>
<dbReference type="InterPro" id="IPR017896">
    <property type="entry name" value="4Fe4S_Fe-S-bd"/>
</dbReference>
<dbReference type="PROSITE" id="PS00198">
    <property type="entry name" value="4FE4S_FER_1"/>
    <property type="match status" value="4"/>
</dbReference>
<evidence type="ECO:0000313" key="4">
    <source>
        <dbReference type="Proteomes" id="UP000033063"/>
    </source>
</evidence>
<sequence length="500" mass="55347">MSEKLPEHPGECPEKCPDQEIHVCNGCCGTGEGEEPEIGENEVSGPDSEDLEFEEPEAAVSGDSEGEEQEKITVTTSMDIQGTHFIYTQATEKSLKILDYDYKRCNGCGICAEICPTKALEMGPLHEIATGLDAPAVMMDLEKCTFCRMCSNLCPVHAISFEAVGEVPDEKQYPKYDTFVNINEKCLPCLLCEGACPQDAIEVEFTFPKKEEIAPFKEGVEGEIEIDLEKCNFCGICAKFCDAVILLEREPTPDNPVPFEQILVDTDRCDYCVLCQDICPEEAIKVKGERPCEAPEVGGKVKVDDLKCTQCARCQAVCPYEAVDLQKPMEGKLSLIEVNLKECDPQGCRGCFNVCPSDLWYVPTDPEDPRKIAFAEEYCMYCGACVKACHLDAIKVERTDVHHTEIPDTPWATQWRDAIESLKTGSRKGVDRAVFRETETLKAQKFMGIEPPCTDEEALAAVQAKIDSLIPVLKSAKVRKLWETDSPENTAAAVKKKIEG</sequence>
<dbReference type="PANTHER" id="PTHR43193">
    <property type="match status" value="1"/>
</dbReference>
<evidence type="ECO:0000256" key="1">
    <source>
        <dbReference type="SAM" id="MobiDB-lite"/>
    </source>
</evidence>
<feature type="domain" description="4Fe-4S ferredoxin-type" evidence="2">
    <location>
        <begin position="370"/>
        <end position="399"/>
    </location>
</feature>
<dbReference type="InterPro" id="IPR017900">
    <property type="entry name" value="4Fe4S_Fe_S_CS"/>
</dbReference>
<dbReference type="PATRIC" id="fig|1434114.4.peg.1571"/>
<dbReference type="CDD" id="cd10549">
    <property type="entry name" value="MtMvhB_like"/>
    <property type="match status" value="2"/>
</dbReference>
<protein>
    <recommendedName>
        <fullName evidence="2">4Fe-4S ferredoxin-type domain-containing protein</fullName>
    </recommendedName>
</protein>
<dbReference type="SUPFAM" id="SSF54862">
    <property type="entry name" value="4Fe-4S ferredoxins"/>
    <property type="match status" value="2"/>
</dbReference>